<protein>
    <submittedName>
        <fullName evidence="4">Uncharacterized protein LOC110977250</fullName>
    </submittedName>
</protein>
<dbReference type="Proteomes" id="UP000694845">
    <property type="component" value="Unplaced"/>
</dbReference>
<feature type="compositionally biased region" description="Basic and acidic residues" evidence="1">
    <location>
        <begin position="238"/>
        <end position="247"/>
    </location>
</feature>
<name>A0A8B7Y2Y1_ACAPL</name>
<feature type="chain" id="PRO_5034116640" evidence="2">
    <location>
        <begin position="21"/>
        <end position="647"/>
    </location>
</feature>
<dbReference type="OMA" id="LMEYVQH"/>
<evidence type="ECO:0000256" key="2">
    <source>
        <dbReference type="SAM" id="SignalP"/>
    </source>
</evidence>
<dbReference type="KEGG" id="aplc:110977250"/>
<dbReference type="SUPFAM" id="SSF52058">
    <property type="entry name" value="L domain-like"/>
    <property type="match status" value="1"/>
</dbReference>
<sequence>MMYQASLVFVLCFLVSTAVAGECPVGCSCRGPDSEFHTAICYNDVLEPAKDFSPAIKTLELRYLPFSSMRRFLKHAPDVTDLIIHDIDGAVDQPVPKNLFHGLKSLKSLTFHTLKEGAVPKGLAGSLDGLDRLRFLDLGRNRLECNCELSHWIGGHDVILLGVRTLSPSTNCREVGFDKDVYNAKELVEMCDKKQEGNLKELADEDVEDAEEEGDEENDDLEESYNDEDYAADEDVEKQESTPESKLSHLKNILRGKKVDQLVVPAAGSPKTDSDESAGKIQPFRWGATAAAGKSPQAPKTSLANKPNSKPSKKPIRQNAVKHSSPTSPLVAAPRPTKIIAAVQSAENPPKSSTSIVADSKATQSTKENAKPMHIAPKHPSTTAPTTASVGSTKGSGMPMSLESLPEILSGVAHSKVSITGGSVKERGTSTPPSATAATTLGVLSTSKSVKTSISIETPGESSTIANVLEESQPDEDTEYAEEDTVDDIAEYFDTTEPTEKTQETSSTTESKILPLFGSEKLASLPIFPKTNQIPETVGNTSAGRASGNDSTGINAGPHAEEAKKILKDFMVLLLKRLAANGVGSPLDELAVDVKLHPNDPFELRLLMEYVQHISGKPAEQQLLTRESVLLPRGQLPSSELDDTIAQ</sequence>
<proteinExistence type="predicted"/>
<dbReference type="OrthoDB" id="6066926at2759"/>
<evidence type="ECO:0000256" key="1">
    <source>
        <dbReference type="SAM" id="MobiDB-lite"/>
    </source>
</evidence>
<feature type="compositionally biased region" description="Polar residues" evidence="1">
    <location>
        <begin position="345"/>
        <end position="367"/>
    </location>
</feature>
<feature type="compositionally biased region" description="Polar residues" evidence="1">
    <location>
        <begin position="533"/>
        <end position="554"/>
    </location>
</feature>
<feature type="region of interest" description="Disordered" evidence="1">
    <location>
        <begin position="533"/>
        <end position="557"/>
    </location>
</feature>
<dbReference type="InterPro" id="IPR032675">
    <property type="entry name" value="LRR_dom_sf"/>
</dbReference>
<gene>
    <name evidence="4" type="primary">LOC110977250</name>
</gene>
<accession>A0A8B7Y2Y1</accession>
<dbReference type="GeneID" id="110977250"/>
<feature type="region of interest" description="Disordered" evidence="1">
    <location>
        <begin position="266"/>
        <end position="402"/>
    </location>
</feature>
<dbReference type="Gene3D" id="3.80.10.10">
    <property type="entry name" value="Ribonuclease Inhibitor"/>
    <property type="match status" value="1"/>
</dbReference>
<feature type="signal peptide" evidence="2">
    <location>
        <begin position="1"/>
        <end position="20"/>
    </location>
</feature>
<feature type="region of interest" description="Disordered" evidence="1">
    <location>
        <begin position="198"/>
        <end position="252"/>
    </location>
</feature>
<keyword evidence="3" id="KW-1185">Reference proteome</keyword>
<feature type="compositionally biased region" description="Acidic residues" evidence="1">
    <location>
        <begin position="203"/>
        <end position="237"/>
    </location>
</feature>
<organism evidence="3 4">
    <name type="scientific">Acanthaster planci</name>
    <name type="common">Crown-of-thorns starfish</name>
    <dbReference type="NCBI Taxonomy" id="133434"/>
    <lineage>
        <taxon>Eukaryota</taxon>
        <taxon>Metazoa</taxon>
        <taxon>Echinodermata</taxon>
        <taxon>Eleutherozoa</taxon>
        <taxon>Asterozoa</taxon>
        <taxon>Asteroidea</taxon>
        <taxon>Valvatacea</taxon>
        <taxon>Valvatida</taxon>
        <taxon>Acanthasteridae</taxon>
        <taxon>Acanthaster</taxon>
    </lineage>
</organism>
<dbReference type="AlphaFoldDB" id="A0A8B7Y2Y1"/>
<evidence type="ECO:0000313" key="3">
    <source>
        <dbReference type="Proteomes" id="UP000694845"/>
    </source>
</evidence>
<reference evidence="4" key="1">
    <citation type="submission" date="2025-08" db="UniProtKB">
        <authorList>
            <consortium name="RefSeq"/>
        </authorList>
    </citation>
    <scope>IDENTIFICATION</scope>
</reference>
<keyword evidence="2" id="KW-0732">Signal</keyword>
<dbReference type="RefSeq" id="XP_022086887.1">
    <property type="nucleotide sequence ID" value="XM_022231195.1"/>
</dbReference>
<evidence type="ECO:0000313" key="4">
    <source>
        <dbReference type="RefSeq" id="XP_022086887.1"/>
    </source>
</evidence>
<feature type="compositionally biased region" description="Polar residues" evidence="1">
    <location>
        <begin position="380"/>
        <end position="395"/>
    </location>
</feature>